<feature type="compositionally biased region" description="Low complexity" evidence="1">
    <location>
        <begin position="81"/>
        <end position="93"/>
    </location>
</feature>
<proteinExistence type="predicted"/>
<reference evidence="2 3" key="1">
    <citation type="submission" date="2017-11" db="EMBL/GenBank/DDBJ databases">
        <title>Genomic Encyclopedia of Archaeal and Bacterial Type Strains, Phase II (KMG-II): From Individual Species to Whole Genera.</title>
        <authorList>
            <person name="Goeker M."/>
        </authorList>
    </citation>
    <scope>NUCLEOTIDE SEQUENCE [LARGE SCALE GENOMIC DNA]</scope>
    <source>
        <strain evidence="2 3">DSM 11115</strain>
    </source>
</reference>
<sequence>MATNNKKSAASNEPQADGGKMSPEQQKHHDELYSYKRDEEGTLDTSAQLEQETLGIPDDTTVPGATGDLAATGDKRDDIIIESNNNFDNDNNR</sequence>
<dbReference type="Proteomes" id="UP000228535">
    <property type="component" value="Unassembled WGS sequence"/>
</dbReference>
<feature type="compositionally biased region" description="Basic and acidic residues" evidence="1">
    <location>
        <begin position="25"/>
        <end position="40"/>
    </location>
</feature>
<dbReference type="RefSeq" id="WP_100335106.1">
    <property type="nucleotide sequence ID" value="NZ_PGFA01000001.1"/>
</dbReference>
<comment type="caution">
    <text evidence="2">The sequence shown here is derived from an EMBL/GenBank/DDBJ whole genome shotgun (WGS) entry which is preliminary data.</text>
</comment>
<dbReference type="OrthoDB" id="885731at2"/>
<keyword evidence="3" id="KW-1185">Reference proteome</keyword>
<name>A0A2M9BN84_9BACT</name>
<feature type="compositionally biased region" description="Polar residues" evidence="1">
    <location>
        <begin position="1"/>
        <end position="14"/>
    </location>
</feature>
<accession>A0A2M9BN84</accession>
<evidence type="ECO:0000313" key="2">
    <source>
        <dbReference type="EMBL" id="PJJ59386.1"/>
    </source>
</evidence>
<feature type="region of interest" description="Disordered" evidence="1">
    <location>
        <begin position="1"/>
        <end position="93"/>
    </location>
</feature>
<evidence type="ECO:0000256" key="1">
    <source>
        <dbReference type="SAM" id="MobiDB-lite"/>
    </source>
</evidence>
<protein>
    <submittedName>
        <fullName evidence="2">Uncharacterized protein</fullName>
    </submittedName>
</protein>
<dbReference type="AlphaFoldDB" id="A0A2M9BN84"/>
<gene>
    <name evidence="2" type="ORF">CLV45_0803</name>
</gene>
<organism evidence="2 3">
    <name type="scientific">Hymenobacter chitinivorans DSM 11115</name>
    <dbReference type="NCBI Taxonomy" id="1121954"/>
    <lineage>
        <taxon>Bacteria</taxon>
        <taxon>Pseudomonadati</taxon>
        <taxon>Bacteroidota</taxon>
        <taxon>Cytophagia</taxon>
        <taxon>Cytophagales</taxon>
        <taxon>Hymenobacteraceae</taxon>
        <taxon>Hymenobacter</taxon>
    </lineage>
</organism>
<dbReference type="EMBL" id="PGFA01000001">
    <property type="protein sequence ID" value="PJJ59386.1"/>
    <property type="molecule type" value="Genomic_DNA"/>
</dbReference>
<evidence type="ECO:0000313" key="3">
    <source>
        <dbReference type="Proteomes" id="UP000228535"/>
    </source>
</evidence>